<sequence length="177" mass="19473">MSPPSGPPSDGSPRHHHESKGGEAHLGIEKNPGLPVLLSQMFGEPEQKHPAAGDAMVDDHDKYKSQSPLLLEPTRNKRRQAANQKCPIPSTVSARKTGRRGTAGECKVWYELRWMAILPFKRRMLPLTCTLRAPCSVPLFMPPVGMSGMRVIVFSRGNLIGIGVEDRPCSTSVRNQE</sequence>
<evidence type="ECO:0000313" key="2">
    <source>
        <dbReference type="EMBL" id="KAJ7688549.1"/>
    </source>
</evidence>
<dbReference type="Proteomes" id="UP001221757">
    <property type="component" value="Unassembled WGS sequence"/>
</dbReference>
<feature type="compositionally biased region" description="Basic and acidic residues" evidence="1">
    <location>
        <begin position="45"/>
        <end position="63"/>
    </location>
</feature>
<protein>
    <submittedName>
        <fullName evidence="2">Uncharacterized protein</fullName>
    </submittedName>
</protein>
<evidence type="ECO:0000313" key="3">
    <source>
        <dbReference type="Proteomes" id="UP001221757"/>
    </source>
</evidence>
<name>A0AAD7GCT8_MYCRO</name>
<reference evidence="2" key="1">
    <citation type="submission" date="2023-03" db="EMBL/GenBank/DDBJ databases">
        <title>Massive genome expansion in bonnet fungi (Mycena s.s.) driven by repeated elements and novel gene families across ecological guilds.</title>
        <authorList>
            <consortium name="Lawrence Berkeley National Laboratory"/>
            <person name="Harder C.B."/>
            <person name="Miyauchi S."/>
            <person name="Viragh M."/>
            <person name="Kuo A."/>
            <person name="Thoen E."/>
            <person name="Andreopoulos B."/>
            <person name="Lu D."/>
            <person name="Skrede I."/>
            <person name="Drula E."/>
            <person name="Henrissat B."/>
            <person name="Morin E."/>
            <person name="Kohler A."/>
            <person name="Barry K."/>
            <person name="LaButti K."/>
            <person name="Morin E."/>
            <person name="Salamov A."/>
            <person name="Lipzen A."/>
            <person name="Mereny Z."/>
            <person name="Hegedus B."/>
            <person name="Baldrian P."/>
            <person name="Stursova M."/>
            <person name="Weitz H."/>
            <person name="Taylor A."/>
            <person name="Grigoriev I.V."/>
            <person name="Nagy L.G."/>
            <person name="Martin F."/>
            <person name="Kauserud H."/>
        </authorList>
    </citation>
    <scope>NUCLEOTIDE SEQUENCE</scope>
    <source>
        <strain evidence="2">CBHHK067</strain>
    </source>
</reference>
<dbReference type="AlphaFoldDB" id="A0AAD7GCT8"/>
<proteinExistence type="predicted"/>
<evidence type="ECO:0000256" key="1">
    <source>
        <dbReference type="SAM" id="MobiDB-lite"/>
    </source>
</evidence>
<gene>
    <name evidence="2" type="ORF">B0H17DRAFT_1135522</name>
</gene>
<feature type="region of interest" description="Disordered" evidence="1">
    <location>
        <begin position="1"/>
        <end position="63"/>
    </location>
</feature>
<feature type="compositionally biased region" description="Basic and acidic residues" evidence="1">
    <location>
        <begin position="19"/>
        <end position="28"/>
    </location>
</feature>
<dbReference type="EMBL" id="JARKIE010000078">
    <property type="protein sequence ID" value="KAJ7688549.1"/>
    <property type="molecule type" value="Genomic_DNA"/>
</dbReference>
<accession>A0AAD7GCT8</accession>
<organism evidence="2 3">
    <name type="scientific">Mycena rosella</name>
    <name type="common">Pink bonnet</name>
    <name type="synonym">Agaricus rosellus</name>
    <dbReference type="NCBI Taxonomy" id="1033263"/>
    <lineage>
        <taxon>Eukaryota</taxon>
        <taxon>Fungi</taxon>
        <taxon>Dikarya</taxon>
        <taxon>Basidiomycota</taxon>
        <taxon>Agaricomycotina</taxon>
        <taxon>Agaricomycetes</taxon>
        <taxon>Agaricomycetidae</taxon>
        <taxon>Agaricales</taxon>
        <taxon>Marasmiineae</taxon>
        <taxon>Mycenaceae</taxon>
        <taxon>Mycena</taxon>
    </lineage>
</organism>
<comment type="caution">
    <text evidence="2">The sequence shown here is derived from an EMBL/GenBank/DDBJ whole genome shotgun (WGS) entry which is preliminary data.</text>
</comment>
<keyword evidence="3" id="KW-1185">Reference proteome</keyword>